<dbReference type="Gene3D" id="3.20.20.140">
    <property type="entry name" value="Metal-dependent hydrolases"/>
    <property type="match status" value="1"/>
</dbReference>
<reference evidence="2 3" key="1">
    <citation type="submission" date="2012-09" db="EMBL/GenBank/DDBJ databases">
        <title>Genome Sequence of Bacillus sp. DW5-4.</title>
        <authorList>
            <person name="Lai Q."/>
            <person name="Liu Y."/>
            <person name="Shao Z."/>
        </authorList>
    </citation>
    <scope>NUCLEOTIDE SEQUENCE [LARGE SCALE GENOMIC DNA]</scope>
    <source>
        <strain evidence="2 3">DW5-4</strain>
    </source>
</reference>
<protein>
    <recommendedName>
        <fullName evidence="1">Amidohydrolase-related domain-containing protein</fullName>
    </recommendedName>
</protein>
<gene>
    <name evidence="2" type="ORF">BA70_19175</name>
</gene>
<accession>A0A081LBS8</accession>
<dbReference type="InterPro" id="IPR006680">
    <property type="entry name" value="Amidohydro-rel"/>
</dbReference>
<name>A0A081LBS8_9BACI</name>
<dbReference type="Proteomes" id="UP000028091">
    <property type="component" value="Unassembled WGS sequence"/>
</dbReference>
<dbReference type="NCBIfam" id="NF006056">
    <property type="entry name" value="PRK08204.1"/>
    <property type="match status" value="1"/>
</dbReference>
<proteinExistence type="predicted"/>
<dbReference type="InterPro" id="IPR050287">
    <property type="entry name" value="MTA/SAH_deaminase"/>
</dbReference>
<organism evidence="2 3">
    <name type="scientific">Bacillus zhangzhouensis</name>
    <dbReference type="NCBI Taxonomy" id="1178540"/>
    <lineage>
        <taxon>Bacteria</taxon>
        <taxon>Bacillati</taxon>
        <taxon>Bacillota</taxon>
        <taxon>Bacilli</taxon>
        <taxon>Bacillales</taxon>
        <taxon>Bacillaceae</taxon>
        <taxon>Bacillus</taxon>
    </lineage>
</organism>
<evidence type="ECO:0000259" key="1">
    <source>
        <dbReference type="Pfam" id="PF01979"/>
    </source>
</evidence>
<dbReference type="PANTHER" id="PTHR43794">
    <property type="entry name" value="AMINOHYDROLASE SSNA-RELATED"/>
    <property type="match status" value="1"/>
</dbReference>
<sequence length="450" mass="48570">MKKTLFKDAALLTLDPSLGFLEKGDLLIEGAHILEVAPSIDASDADIVDASDMVIMPGLVDTHRHVWQSVIRGIGTDWSLQTYLSKIYYGNYGAMRRPSDDRISNYLGALEALDAGVTTFLDWTMINSMDHTDELIGGLKDAGIRAVFAFGTSGDAEYWDRGSTLTNMEDAARVKKTYFQSTDQLLTMGLAIRGPEFSSWETSVFEIETARSLDALCSMHIGFGNWGAEDRSIERLHKAGLLGPDLNMVHINAIDADQMKMLSGSGSSISITPEIEMMMGHGYPVTGLAIENGVLPTLGVDVVTATGGDLFAQMKFGLQAERAIQNQSLLMEGTMPGPELGLSAHQMLEAATINGARALKLDDKIGSLSPGKEADFILIDRTSMNLLPMTDPAGAVVQTAHPSNVDSVYVAGKAVKQNGKLVGVNLEEVKQKAYAARDHILSHKFESTPS</sequence>
<dbReference type="Gene3D" id="2.30.40.10">
    <property type="entry name" value="Urease, subunit C, domain 1"/>
    <property type="match status" value="1"/>
</dbReference>
<dbReference type="SUPFAM" id="SSF51556">
    <property type="entry name" value="Metallo-dependent hydrolases"/>
    <property type="match status" value="1"/>
</dbReference>
<dbReference type="Pfam" id="PF01979">
    <property type="entry name" value="Amidohydro_1"/>
    <property type="match status" value="1"/>
</dbReference>
<dbReference type="EMBL" id="JOTP01000008">
    <property type="protein sequence ID" value="KEP26704.1"/>
    <property type="molecule type" value="Genomic_DNA"/>
</dbReference>
<evidence type="ECO:0000313" key="2">
    <source>
        <dbReference type="EMBL" id="KEP26704.1"/>
    </source>
</evidence>
<keyword evidence="3" id="KW-1185">Reference proteome</keyword>
<feature type="domain" description="Amidohydrolase-related" evidence="1">
    <location>
        <begin position="54"/>
        <end position="415"/>
    </location>
</feature>
<dbReference type="AlphaFoldDB" id="A0A081LBS8"/>
<dbReference type="GO" id="GO:0016810">
    <property type="term" value="F:hydrolase activity, acting on carbon-nitrogen (but not peptide) bonds"/>
    <property type="evidence" value="ECO:0007669"/>
    <property type="project" value="InterPro"/>
</dbReference>
<dbReference type="OrthoDB" id="9807210at2"/>
<evidence type="ECO:0000313" key="3">
    <source>
        <dbReference type="Proteomes" id="UP000028091"/>
    </source>
</evidence>
<dbReference type="InterPro" id="IPR011059">
    <property type="entry name" value="Metal-dep_hydrolase_composite"/>
</dbReference>
<dbReference type="RefSeq" id="WP_034321038.1">
    <property type="nucleotide sequence ID" value="NZ_JOTP01000008.1"/>
</dbReference>
<dbReference type="PANTHER" id="PTHR43794:SF5">
    <property type="entry name" value="CHLOROHYDROLASE FAMILY PROTEIN"/>
    <property type="match status" value="1"/>
</dbReference>
<comment type="caution">
    <text evidence="2">The sequence shown here is derived from an EMBL/GenBank/DDBJ whole genome shotgun (WGS) entry which is preliminary data.</text>
</comment>
<dbReference type="SUPFAM" id="SSF51338">
    <property type="entry name" value="Composite domain of metallo-dependent hydrolases"/>
    <property type="match status" value="1"/>
</dbReference>
<dbReference type="InterPro" id="IPR032466">
    <property type="entry name" value="Metal_Hydrolase"/>
</dbReference>
<dbReference type="eggNOG" id="COG0402">
    <property type="taxonomic scope" value="Bacteria"/>
</dbReference>